<evidence type="ECO:0000256" key="3">
    <source>
        <dbReference type="ARBA" id="ARBA00022729"/>
    </source>
</evidence>
<sequence length="663" mass="74663">MKKHVITRRQFIRVSSMTVLGSALVACGAPAAPAEEAADAPAETETTTELPAATTGQYSESPTSAELVSAGELPPVDERLPANPLVWTDYDVVAMEKEQGQYGGTVRIGNAGGINGLATFGLARYTADDTRTFVADMAESWEVSDDATSFTFHLREGHKWSDGTPLTAHDMQWYYDNVIHSEYLDAPMGWAGMETTTDRIVAVDDFTVRFEFAKPNSLFLELSRGVAGGEAGLWSQSAPHYVQKYHPDYNRMDKYDDPKEQFQKEVQDRLPFQMTIQDPERPVLWGWKPFEYAEGQIARLDRNHYFHCVDRWGQQMPYIEVMENLLLGSRDKDVILLKLVAGETHWERRLGSVTDVPFLNEQAGDTLDFIYTIKPEGAQQGIYFSAHADDENMDALLKQADFRRALSIAIDRATINETAYFGLGKIGHGFSLPGVFDPEIDGKWVEYNPEAASQMLDDLGITERDDEGFRTYENGETMTFILGSAPGWHPGAQESAEIAAEGWNAIGLRTVVTVASPGDMIAEWREGISHAYVRSSIGGDVMFDLKHSTGLRWGAPSYRWWVTRDLPADEVQGVEPPDDLKYFLELGDKILSVISEEEREELIHERRVWMADTCWFIGMVQTVPHVLVANKKLRGIWGREEEIPWKLGAGDEEFWPRSWFWTE</sequence>
<feature type="domain" description="Solute-binding protein family 5" evidence="6">
    <location>
        <begin position="133"/>
        <end position="527"/>
    </location>
</feature>
<dbReference type="GO" id="GO:1904680">
    <property type="term" value="F:peptide transmembrane transporter activity"/>
    <property type="evidence" value="ECO:0007669"/>
    <property type="project" value="TreeGrafter"/>
</dbReference>
<protein>
    <recommendedName>
        <fullName evidence="6">Solute-binding protein family 5 domain-containing protein</fullName>
    </recommendedName>
</protein>
<dbReference type="Pfam" id="PF00496">
    <property type="entry name" value="SBP_bac_5"/>
    <property type="match status" value="1"/>
</dbReference>
<dbReference type="Gene3D" id="3.10.105.10">
    <property type="entry name" value="Dipeptide-binding Protein, Domain 3"/>
    <property type="match status" value="1"/>
</dbReference>
<feature type="compositionally biased region" description="Low complexity" evidence="4">
    <location>
        <begin position="35"/>
        <end position="55"/>
    </location>
</feature>
<evidence type="ECO:0000256" key="4">
    <source>
        <dbReference type="SAM" id="MobiDB-lite"/>
    </source>
</evidence>
<comment type="caution">
    <text evidence="7">The sequence shown here is derived from an EMBL/GenBank/DDBJ whole genome shotgun (WGS) entry which is preliminary data.</text>
</comment>
<reference evidence="7" key="1">
    <citation type="submission" date="2019-09" db="EMBL/GenBank/DDBJ databases">
        <title>Characterisation of the sponge microbiome using genome-centric metagenomics.</title>
        <authorList>
            <person name="Engelberts J.P."/>
            <person name="Robbins S.J."/>
            <person name="De Goeij J.M."/>
            <person name="Aranda M."/>
            <person name="Bell S.C."/>
            <person name="Webster N.S."/>
        </authorList>
    </citation>
    <scope>NUCLEOTIDE SEQUENCE</scope>
    <source>
        <strain evidence="7">SB0661_bin_32</strain>
    </source>
</reference>
<feature type="signal peptide" evidence="5">
    <location>
        <begin position="1"/>
        <end position="31"/>
    </location>
</feature>
<feature type="chain" id="PRO_5025480214" description="Solute-binding protein family 5 domain-containing protein" evidence="5">
    <location>
        <begin position="32"/>
        <end position="663"/>
    </location>
</feature>
<name>A0A6B1D9L0_9CHLR</name>
<evidence type="ECO:0000256" key="5">
    <source>
        <dbReference type="SAM" id="SignalP"/>
    </source>
</evidence>
<dbReference type="GO" id="GO:0015833">
    <property type="term" value="P:peptide transport"/>
    <property type="evidence" value="ECO:0007669"/>
    <property type="project" value="TreeGrafter"/>
</dbReference>
<feature type="region of interest" description="Disordered" evidence="4">
    <location>
        <begin position="35"/>
        <end position="68"/>
    </location>
</feature>
<dbReference type="PANTHER" id="PTHR30290:SF9">
    <property type="entry name" value="OLIGOPEPTIDE-BINDING PROTEIN APPA"/>
    <property type="match status" value="1"/>
</dbReference>
<dbReference type="InterPro" id="IPR000914">
    <property type="entry name" value="SBP_5_dom"/>
</dbReference>
<organism evidence="7">
    <name type="scientific">Caldilineaceae bacterium SB0661_bin_32</name>
    <dbReference type="NCBI Taxonomy" id="2605255"/>
    <lineage>
        <taxon>Bacteria</taxon>
        <taxon>Bacillati</taxon>
        <taxon>Chloroflexota</taxon>
        <taxon>Caldilineae</taxon>
        <taxon>Caldilineales</taxon>
        <taxon>Caldilineaceae</taxon>
    </lineage>
</organism>
<evidence type="ECO:0000256" key="2">
    <source>
        <dbReference type="ARBA" id="ARBA00022448"/>
    </source>
</evidence>
<dbReference type="PANTHER" id="PTHR30290">
    <property type="entry name" value="PERIPLASMIC BINDING COMPONENT OF ABC TRANSPORTER"/>
    <property type="match status" value="1"/>
</dbReference>
<dbReference type="AlphaFoldDB" id="A0A6B1D9L0"/>
<proteinExistence type="inferred from homology"/>
<gene>
    <name evidence="7" type="ORF">F4X14_12555</name>
</gene>
<dbReference type="SUPFAM" id="SSF53850">
    <property type="entry name" value="Periplasmic binding protein-like II"/>
    <property type="match status" value="1"/>
</dbReference>
<keyword evidence="2" id="KW-0813">Transport</keyword>
<evidence type="ECO:0000256" key="1">
    <source>
        <dbReference type="ARBA" id="ARBA00005695"/>
    </source>
</evidence>
<feature type="compositionally biased region" description="Polar residues" evidence="4">
    <location>
        <begin position="56"/>
        <end position="66"/>
    </location>
</feature>
<dbReference type="PROSITE" id="PS51257">
    <property type="entry name" value="PROKAR_LIPOPROTEIN"/>
    <property type="match status" value="1"/>
</dbReference>
<dbReference type="InterPro" id="IPR006311">
    <property type="entry name" value="TAT_signal"/>
</dbReference>
<dbReference type="EMBL" id="VXMH01000066">
    <property type="protein sequence ID" value="MYC95787.1"/>
    <property type="molecule type" value="Genomic_DNA"/>
</dbReference>
<keyword evidence="3 5" id="KW-0732">Signal</keyword>
<accession>A0A6B1D9L0</accession>
<dbReference type="Gene3D" id="3.40.190.10">
    <property type="entry name" value="Periplasmic binding protein-like II"/>
    <property type="match status" value="1"/>
</dbReference>
<comment type="similarity">
    <text evidence="1">Belongs to the bacterial solute-binding protein 5 family.</text>
</comment>
<evidence type="ECO:0000259" key="6">
    <source>
        <dbReference type="Pfam" id="PF00496"/>
    </source>
</evidence>
<evidence type="ECO:0000313" key="7">
    <source>
        <dbReference type="EMBL" id="MYC95787.1"/>
    </source>
</evidence>
<dbReference type="InterPro" id="IPR039424">
    <property type="entry name" value="SBP_5"/>
</dbReference>
<dbReference type="PROSITE" id="PS51318">
    <property type="entry name" value="TAT"/>
    <property type="match status" value="1"/>
</dbReference>